<dbReference type="AlphaFoldDB" id="A0A375E9K8"/>
<keyword evidence="1" id="KW-1133">Transmembrane helix</keyword>
<evidence type="ECO:0008006" key="3">
    <source>
        <dbReference type="Google" id="ProtNLM"/>
    </source>
</evidence>
<accession>A0A375E9K8</accession>
<keyword evidence="1" id="KW-0472">Membrane</keyword>
<evidence type="ECO:0000256" key="1">
    <source>
        <dbReference type="SAM" id="Phobius"/>
    </source>
</evidence>
<keyword evidence="1" id="KW-0812">Transmembrane</keyword>
<proteinExistence type="predicted"/>
<gene>
    <name evidence="2" type="ORF">CBM2613_B140128</name>
</gene>
<reference evidence="2" key="1">
    <citation type="submission" date="2018-01" db="EMBL/GenBank/DDBJ databases">
        <authorList>
            <person name="Clerissi C."/>
        </authorList>
    </citation>
    <scope>NUCLEOTIDE SEQUENCE</scope>
    <source>
        <strain evidence="2">Cupriavidus taiwanensis STM 8556</strain>
    </source>
</reference>
<sequence>MRRKSGRSRRASGHTTAMPADLSAFEHAARLVLMYGLVPLWLLAGVGDWLCHRATQIERNAGVTESLLHMLMLAEVGLPLLLVLFLEVNALVIAVVLGALVIHEITAWWDVHYASKRRHIAPVEQHMHSLLEVLPLAAASYVVVLHWDQFLALLGRGPEPARMALALKAEPLPPAYLAGLMVAVVLLAGLPYLEELWRCVRWRRREREALLAQATRAMRGGG</sequence>
<feature type="transmembrane region" description="Helical" evidence="1">
    <location>
        <begin position="91"/>
        <end position="109"/>
    </location>
</feature>
<name>A0A375E9K8_9BURK</name>
<organism evidence="2">
    <name type="scientific">Cupriavidus taiwanensis</name>
    <dbReference type="NCBI Taxonomy" id="164546"/>
    <lineage>
        <taxon>Bacteria</taxon>
        <taxon>Pseudomonadati</taxon>
        <taxon>Pseudomonadota</taxon>
        <taxon>Betaproteobacteria</taxon>
        <taxon>Burkholderiales</taxon>
        <taxon>Burkholderiaceae</taxon>
        <taxon>Cupriavidus</taxon>
    </lineage>
</organism>
<evidence type="ECO:0000313" key="2">
    <source>
        <dbReference type="EMBL" id="SOZ69378.1"/>
    </source>
</evidence>
<protein>
    <recommendedName>
        <fullName evidence="3">Diguanylate cyclase</fullName>
    </recommendedName>
</protein>
<dbReference type="EMBL" id="OFTH01000039">
    <property type="protein sequence ID" value="SOZ69378.1"/>
    <property type="molecule type" value="Genomic_DNA"/>
</dbReference>
<comment type="caution">
    <text evidence="2">The sequence shown here is derived from an EMBL/GenBank/DDBJ whole genome shotgun (WGS) entry which is preliminary data.</text>
</comment>
<dbReference type="RefSeq" id="WP_232344642.1">
    <property type="nucleotide sequence ID" value="NZ_LT992560.1"/>
</dbReference>
<dbReference type="Proteomes" id="UP000256952">
    <property type="component" value="Chromosome CBM2613_b"/>
</dbReference>
<feature type="transmembrane region" description="Helical" evidence="1">
    <location>
        <begin position="175"/>
        <end position="193"/>
    </location>
</feature>